<proteinExistence type="predicted"/>
<comment type="caution">
    <text evidence="1">The sequence shown here is derived from an EMBL/GenBank/DDBJ whole genome shotgun (WGS) entry which is preliminary data.</text>
</comment>
<dbReference type="EMBL" id="JAGETV010000001">
    <property type="protein sequence ID" value="MBO1926067.1"/>
    <property type="molecule type" value="Genomic_DNA"/>
</dbReference>
<reference evidence="1 2" key="1">
    <citation type="submission" date="2021-03" db="EMBL/GenBank/DDBJ databases">
        <title>Thiomicrorhabdus sp.nov.,novel sulfur-oxidizing bacteria isolated from coastal sediment.</title>
        <authorList>
            <person name="Liu X."/>
        </authorList>
    </citation>
    <scope>NUCLEOTIDE SEQUENCE [LARGE SCALE GENOMIC DNA]</scope>
    <source>
        <strain evidence="1 2">6S2-11</strain>
    </source>
</reference>
<name>A0ABS3Q186_9GAMM</name>
<protein>
    <submittedName>
        <fullName evidence="1">Uncharacterized protein</fullName>
    </submittedName>
</protein>
<dbReference type="Proteomes" id="UP000664835">
    <property type="component" value="Unassembled WGS sequence"/>
</dbReference>
<sequence>MVENYQDLYQLIQQASVLYQQKNPSKSFEVTQQENGSCSWTEQTSGKKFVFMLAKLGDELKIGYAYFEPNEQQPDWIDDVLASVVTAESVCQLVDYDFS</sequence>
<gene>
    <name evidence="1" type="ORF">J3998_00635</name>
</gene>
<evidence type="ECO:0000313" key="1">
    <source>
        <dbReference type="EMBL" id="MBO1926067.1"/>
    </source>
</evidence>
<accession>A0ABS3Q186</accession>
<evidence type="ECO:0000313" key="2">
    <source>
        <dbReference type="Proteomes" id="UP000664835"/>
    </source>
</evidence>
<organism evidence="1 2">
    <name type="scientific">Thiomicrorhabdus marina</name>
    <dbReference type="NCBI Taxonomy" id="2818442"/>
    <lineage>
        <taxon>Bacteria</taxon>
        <taxon>Pseudomonadati</taxon>
        <taxon>Pseudomonadota</taxon>
        <taxon>Gammaproteobacteria</taxon>
        <taxon>Thiotrichales</taxon>
        <taxon>Piscirickettsiaceae</taxon>
        <taxon>Thiomicrorhabdus</taxon>
    </lineage>
</organism>
<keyword evidence="2" id="KW-1185">Reference proteome</keyword>
<dbReference type="RefSeq" id="WP_208146302.1">
    <property type="nucleotide sequence ID" value="NZ_JAGETV010000001.1"/>
</dbReference>